<organism evidence="3 4">
    <name type="scientific">Flavipsychrobacter stenotrophus</name>
    <dbReference type="NCBI Taxonomy" id="2077091"/>
    <lineage>
        <taxon>Bacteria</taxon>
        <taxon>Pseudomonadati</taxon>
        <taxon>Bacteroidota</taxon>
        <taxon>Chitinophagia</taxon>
        <taxon>Chitinophagales</taxon>
        <taxon>Chitinophagaceae</taxon>
        <taxon>Flavipsychrobacter</taxon>
    </lineage>
</organism>
<dbReference type="Proteomes" id="UP000239872">
    <property type="component" value="Unassembled WGS sequence"/>
</dbReference>
<dbReference type="InterPro" id="IPR029058">
    <property type="entry name" value="AB_hydrolase_fold"/>
</dbReference>
<feature type="domain" description="BD-FAE-like" evidence="2">
    <location>
        <begin position="56"/>
        <end position="247"/>
    </location>
</feature>
<gene>
    <name evidence="3" type="ORF">CJD36_003550</name>
</gene>
<sequence>MRQFTAFILCYFIFFNISCTHKSAIVAPLEPARAAKLFNSYPGLVYGPDSNQQTFDLTLPGNSDINTTGVVIFIHGGGWSGGSKEDFNNLGMDTFFTTRNCAVISMNYRLTDKYPYPAALDDIGSVLDYINNNAENWHVNPAKVCLFGRSSGAHLALEYAYTRNSDGRIKVVVDCFGPVDFTRGDVVNGQLGAFIEAMLGPYTYNDNRWHNASPIYHLAGAVPTLIMQGTADSLVHASQSLALQDSLLARGVPSIYLSWIGNGHGWNQQRWIESRGVVAAWLKQYL</sequence>
<keyword evidence="4" id="KW-1185">Reference proteome</keyword>
<dbReference type="AlphaFoldDB" id="A0A2S7T1U3"/>
<evidence type="ECO:0000259" key="2">
    <source>
        <dbReference type="Pfam" id="PF20434"/>
    </source>
</evidence>
<dbReference type="SUPFAM" id="SSF53474">
    <property type="entry name" value="alpha/beta-Hydrolases"/>
    <property type="match status" value="1"/>
</dbReference>
<comment type="caution">
    <text evidence="3">The sequence shown here is derived from an EMBL/GenBank/DDBJ whole genome shotgun (WGS) entry which is preliminary data.</text>
</comment>
<accession>A0A2S7T1U3</accession>
<evidence type="ECO:0000313" key="3">
    <source>
        <dbReference type="EMBL" id="PQJ12831.1"/>
    </source>
</evidence>
<dbReference type="InterPro" id="IPR050300">
    <property type="entry name" value="GDXG_lipolytic_enzyme"/>
</dbReference>
<keyword evidence="1" id="KW-0378">Hydrolase</keyword>
<name>A0A2S7T1U3_9BACT</name>
<dbReference type="Pfam" id="PF20434">
    <property type="entry name" value="BD-FAE"/>
    <property type="match status" value="1"/>
</dbReference>
<dbReference type="Gene3D" id="3.40.50.1820">
    <property type="entry name" value="alpha/beta hydrolase"/>
    <property type="match status" value="1"/>
</dbReference>
<protein>
    <recommendedName>
        <fullName evidence="2">BD-FAE-like domain-containing protein</fullName>
    </recommendedName>
</protein>
<evidence type="ECO:0000313" key="4">
    <source>
        <dbReference type="Proteomes" id="UP000239872"/>
    </source>
</evidence>
<evidence type="ECO:0000256" key="1">
    <source>
        <dbReference type="ARBA" id="ARBA00022801"/>
    </source>
</evidence>
<proteinExistence type="predicted"/>
<dbReference type="GO" id="GO:0016787">
    <property type="term" value="F:hydrolase activity"/>
    <property type="evidence" value="ECO:0007669"/>
    <property type="project" value="UniProtKB-KW"/>
</dbReference>
<dbReference type="RefSeq" id="WP_105037715.1">
    <property type="nucleotide sequence ID" value="NZ_PPSL01000001.1"/>
</dbReference>
<dbReference type="PANTHER" id="PTHR48081">
    <property type="entry name" value="AB HYDROLASE SUPERFAMILY PROTEIN C4A8.06C"/>
    <property type="match status" value="1"/>
</dbReference>
<dbReference type="EMBL" id="PPSL01000001">
    <property type="protein sequence ID" value="PQJ12831.1"/>
    <property type="molecule type" value="Genomic_DNA"/>
</dbReference>
<dbReference type="OrthoDB" id="9777975at2"/>
<reference evidence="3 4" key="1">
    <citation type="submission" date="2018-01" db="EMBL/GenBank/DDBJ databases">
        <title>A novel member of the phylum Bacteroidetes isolated from glacier ice.</title>
        <authorList>
            <person name="Liu Q."/>
            <person name="Xin Y.-H."/>
        </authorList>
    </citation>
    <scope>NUCLEOTIDE SEQUENCE [LARGE SCALE GENOMIC DNA]</scope>
    <source>
        <strain evidence="3 4">RB1R16</strain>
    </source>
</reference>
<dbReference type="InterPro" id="IPR049492">
    <property type="entry name" value="BD-FAE-like_dom"/>
</dbReference>